<comment type="subcellular location">
    <subcellularLocation>
        <location evidence="1">Cytoplasm</location>
    </subcellularLocation>
</comment>
<dbReference type="SUPFAM" id="SSF50156">
    <property type="entry name" value="PDZ domain-like"/>
    <property type="match status" value="1"/>
</dbReference>
<feature type="region of interest" description="Disordered" evidence="4">
    <location>
        <begin position="1"/>
        <end position="57"/>
    </location>
</feature>
<dbReference type="Gene3D" id="2.30.42.10">
    <property type="match status" value="1"/>
</dbReference>
<feature type="region of interest" description="Disordered" evidence="4">
    <location>
        <begin position="243"/>
        <end position="286"/>
    </location>
</feature>
<dbReference type="AlphaFoldDB" id="A0A914X7J2"/>
<reference evidence="7" key="1">
    <citation type="submission" date="2022-11" db="UniProtKB">
        <authorList>
            <consortium name="WormBaseParasite"/>
        </authorList>
    </citation>
    <scope>IDENTIFICATION</scope>
</reference>
<keyword evidence="3" id="KW-0677">Repeat</keyword>
<keyword evidence="2" id="KW-0963">Cytoplasm</keyword>
<evidence type="ECO:0000313" key="7">
    <source>
        <dbReference type="WBParaSite" id="PSAMB.scaffold674size44089.g7897.t1"/>
    </source>
</evidence>
<sequence length="465" mass="48525">MILPSSVDQLSDRDTNDKLGTPVQSIDSAVESLDDSPDSQHRHSSIRHSGEQLIGGGNGKYAEELSVQLNRSLAAWKMGGETSGGGVSLPLPPSSASTQTVGTVGIGGSHRPPPEAVSTTSSGHEPGWDSGLSSSDTVGGGDFCGCSCQDPRNSNNNNNSEDWVRILEALETVGEAEMLRKLEESIMGGTVPQCDHGGPSSSCRPAGSSFALNNALTGRAHYPGAPMFTNTILRHPPLASSSTAQLTSSLRAETDSLSLNSSASGASMSDLPPPMPPPKPPRPTSTSIVDSRLEAILKGLESIPYMTSPTPGPSTSTTSNAAVQRGNSLATPVPELCTPSTSGATNGAQQPLEIHRVTLHKDSAYNDFGFSVSDGDNDSGVYINKIRPGGPAYNSGNVRPFDRILQVNDTSLQFLDCILTVPLLLSATNKIDLLLCRDPFGAVNRHAPIAEEDEASIVSTKDSAV</sequence>
<evidence type="ECO:0000313" key="6">
    <source>
        <dbReference type="Proteomes" id="UP000887566"/>
    </source>
</evidence>
<evidence type="ECO:0000256" key="4">
    <source>
        <dbReference type="SAM" id="MobiDB-lite"/>
    </source>
</evidence>
<dbReference type="PANTHER" id="PTHR46227">
    <property type="entry name" value="GLUTAMATE RECEPTOR-INTERACTING PROTEIN GRIP"/>
    <property type="match status" value="1"/>
</dbReference>
<evidence type="ECO:0000256" key="3">
    <source>
        <dbReference type="ARBA" id="ARBA00022737"/>
    </source>
</evidence>
<evidence type="ECO:0000259" key="5">
    <source>
        <dbReference type="PROSITE" id="PS50106"/>
    </source>
</evidence>
<dbReference type="GO" id="GO:0098887">
    <property type="term" value="P:neurotransmitter receptor transport, endosome to postsynaptic membrane"/>
    <property type="evidence" value="ECO:0007669"/>
    <property type="project" value="TreeGrafter"/>
</dbReference>
<dbReference type="Pfam" id="PF00595">
    <property type="entry name" value="PDZ"/>
    <property type="match status" value="1"/>
</dbReference>
<evidence type="ECO:0000256" key="1">
    <source>
        <dbReference type="ARBA" id="ARBA00004496"/>
    </source>
</evidence>
<feature type="region of interest" description="Disordered" evidence="4">
    <location>
        <begin position="81"/>
        <end position="135"/>
    </location>
</feature>
<proteinExistence type="predicted"/>
<feature type="domain" description="PDZ" evidence="5">
    <location>
        <begin position="356"/>
        <end position="439"/>
    </location>
</feature>
<accession>A0A914X7J2</accession>
<dbReference type="PROSITE" id="PS50106">
    <property type="entry name" value="PDZ"/>
    <property type="match status" value="1"/>
</dbReference>
<evidence type="ECO:0000256" key="2">
    <source>
        <dbReference type="ARBA" id="ARBA00022490"/>
    </source>
</evidence>
<dbReference type="GO" id="GO:0005737">
    <property type="term" value="C:cytoplasm"/>
    <property type="evidence" value="ECO:0007669"/>
    <property type="project" value="UniProtKB-SubCell"/>
</dbReference>
<name>A0A914X7J2_9BILA</name>
<dbReference type="Proteomes" id="UP000887566">
    <property type="component" value="Unplaced"/>
</dbReference>
<dbReference type="InterPro" id="IPR043545">
    <property type="entry name" value="GRIP1/2"/>
</dbReference>
<feature type="compositionally biased region" description="Low complexity" evidence="4">
    <location>
        <begin position="243"/>
        <end position="269"/>
    </location>
</feature>
<keyword evidence="6" id="KW-1185">Reference proteome</keyword>
<dbReference type="PANTHER" id="PTHR46227:SF2">
    <property type="entry name" value="FI03335P"/>
    <property type="match status" value="1"/>
</dbReference>
<protein>
    <submittedName>
        <fullName evidence="7">PDZ domain-containing protein</fullName>
    </submittedName>
</protein>
<dbReference type="SMART" id="SM00228">
    <property type="entry name" value="PDZ"/>
    <property type="match status" value="1"/>
</dbReference>
<dbReference type="InterPro" id="IPR001478">
    <property type="entry name" value="PDZ"/>
</dbReference>
<dbReference type="WBParaSite" id="PSAMB.scaffold674size44089.g7897.t1">
    <property type="protein sequence ID" value="PSAMB.scaffold674size44089.g7897.t1"/>
    <property type="gene ID" value="PSAMB.scaffold674size44089.g7897"/>
</dbReference>
<organism evidence="6 7">
    <name type="scientific">Plectus sambesii</name>
    <dbReference type="NCBI Taxonomy" id="2011161"/>
    <lineage>
        <taxon>Eukaryota</taxon>
        <taxon>Metazoa</taxon>
        <taxon>Ecdysozoa</taxon>
        <taxon>Nematoda</taxon>
        <taxon>Chromadorea</taxon>
        <taxon>Plectida</taxon>
        <taxon>Plectina</taxon>
        <taxon>Plectoidea</taxon>
        <taxon>Plectidae</taxon>
        <taxon>Plectus</taxon>
    </lineage>
</organism>
<feature type="compositionally biased region" description="Pro residues" evidence="4">
    <location>
        <begin position="271"/>
        <end position="283"/>
    </location>
</feature>
<dbReference type="CDD" id="cd06685">
    <property type="entry name" value="PDZ7_GRIP1-2-like"/>
    <property type="match status" value="1"/>
</dbReference>
<dbReference type="InterPro" id="IPR036034">
    <property type="entry name" value="PDZ_sf"/>
</dbReference>